<dbReference type="EMBL" id="JAUQSX010000007">
    <property type="protein sequence ID" value="MDO7847546.1"/>
    <property type="molecule type" value="Genomic_DNA"/>
</dbReference>
<dbReference type="RefSeq" id="WP_305012222.1">
    <property type="nucleotide sequence ID" value="NZ_JAUQSX010000007.1"/>
</dbReference>
<evidence type="ECO:0000313" key="3">
    <source>
        <dbReference type="EMBL" id="MDO7847546.1"/>
    </source>
</evidence>
<feature type="compositionally biased region" description="Polar residues" evidence="1">
    <location>
        <begin position="31"/>
        <end position="41"/>
    </location>
</feature>
<protein>
    <recommendedName>
        <fullName evidence="5">LTXXQ motif family protein</fullName>
    </recommendedName>
</protein>
<organism evidence="3 4">
    <name type="scientific">Hymenobacter mellowenesis</name>
    <dbReference type="NCBI Taxonomy" id="3063995"/>
    <lineage>
        <taxon>Bacteria</taxon>
        <taxon>Pseudomonadati</taxon>
        <taxon>Bacteroidota</taxon>
        <taxon>Cytophagia</taxon>
        <taxon>Cytophagales</taxon>
        <taxon>Hymenobacteraceae</taxon>
        <taxon>Hymenobacter</taxon>
    </lineage>
</organism>
<evidence type="ECO:0000313" key="4">
    <source>
        <dbReference type="Proteomes" id="UP001167796"/>
    </source>
</evidence>
<keyword evidence="4" id="KW-1185">Reference proteome</keyword>
<dbReference type="Proteomes" id="UP001167796">
    <property type="component" value="Unassembled WGS sequence"/>
</dbReference>
<gene>
    <name evidence="3" type="ORF">Q5H92_14345</name>
</gene>
<feature type="compositionally biased region" description="Low complexity" evidence="1">
    <location>
        <begin position="21"/>
        <end position="30"/>
    </location>
</feature>
<feature type="region of interest" description="Disordered" evidence="1">
    <location>
        <begin position="21"/>
        <end position="41"/>
    </location>
</feature>
<sequence length="139" mass="15320">MNKTLVLLSALLLAGGAASAQAPAIPGPAATQKSPDQQAQRRAQYLAKELGLTADQQARLEPILLAQRQDMQAMRDRVQTNGRQRGMGQELKASQGKYTEQIRAVLTPEQFARFEQLKDEQRDKLRERRAGSQGLGARP</sequence>
<comment type="caution">
    <text evidence="3">The sequence shown here is derived from an EMBL/GenBank/DDBJ whole genome shotgun (WGS) entry which is preliminary data.</text>
</comment>
<name>A0ABT9ACI3_9BACT</name>
<feature type="signal peptide" evidence="2">
    <location>
        <begin position="1"/>
        <end position="20"/>
    </location>
</feature>
<reference evidence="3" key="1">
    <citation type="submission" date="2023-07" db="EMBL/GenBank/DDBJ databases">
        <authorList>
            <person name="Kim M.K."/>
        </authorList>
    </citation>
    <scope>NUCLEOTIDE SEQUENCE</scope>
    <source>
        <strain evidence="3">M29</strain>
    </source>
</reference>
<accession>A0ABT9ACI3</accession>
<proteinExistence type="predicted"/>
<evidence type="ECO:0000256" key="2">
    <source>
        <dbReference type="SAM" id="SignalP"/>
    </source>
</evidence>
<evidence type="ECO:0000256" key="1">
    <source>
        <dbReference type="SAM" id="MobiDB-lite"/>
    </source>
</evidence>
<evidence type="ECO:0008006" key="5">
    <source>
        <dbReference type="Google" id="ProtNLM"/>
    </source>
</evidence>
<feature type="region of interest" description="Disordered" evidence="1">
    <location>
        <begin position="71"/>
        <end position="95"/>
    </location>
</feature>
<keyword evidence="2" id="KW-0732">Signal</keyword>
<feature type="chain" id="PRO_5046823981" description="LTXXQ motif family protein" evidence="2">
    <location>
        <begin position="21"/>
        <end position="139"/>
    </location>
</feature>